<evidence type="ECO:0000256" key="9">
    <source>
        <dbReference type="ARBA" id="ARBA00047913"/>
    </source>
</evidence>
<dbReference type="AlphaFoldDB" id="A0A644T7Z3"/>
<keyword evidence="11" id="KW-0808">Transferase</keyword>
<evidence type="ECO:0000256" key="3">
    <source>
        <dbReference type="ARBA" id="ARBA00022598"/>
    </source>
</evidence>
<dbReference type="GO" id="GO:0050566">
    <property type="term" value="F:asparaginyl-tRNA synthase (glutamine-hydrolyzing) activity"/>
    <property type="evidence" value="ECO:0007669"/>
    <property type="project" value="RHEA"/>
</dbReference>
<dbReference type="InterPro" id="IPR006075">
    <property type="entry name" value="Asn/Gln-tRNA_Trfase_suB/E_cat"/>
</dbReference>
<dbReference type="InterPro" id="IPR014746">
    <property type="entry name" value="Gln_synth/guanido_kin_cat_dom"/>
</dbReference>
<dbReference type="InterPro" id="IPR042114">
    <property type="entry name" value="GatB_C_1"/>
</dbReference>
<dbReference type="Pfam" id="PF02637">
    <property type="entry name" value="GatB_Yqey"/>
    <property type="match status" value="1"/>
</dbReference>
<dbReference type="GO" id="GO:0050567">
    <property type="term" value="F:glutaminyl-tRNA synthase (glutamine-hydrolyzing) activity"/>
    <property type="evidence" value="ECO:0007669"/>
    <property type="project" value="RHEA"/>
</dbReference>
<evidence type="ECO:0000259" key="10">
    <source>
        <dbReference type="SMART" id="SM00845"/>
    </source>
</evidence>
<evidence type="ECO:0000256" key="5">
    <source>
        <dbReference type="ARBA" id="ARBA00022840"/>
    </source>
</evidence>
<reference evidence="11" key="1">
    <citation type="submission" date="2019-08" db="EMBL/GenBank/DDBJ databases">
        <authorList>
            <person name="Kucharzyk K."/>
            <person name="Murdoch R.W."/>
            <person name="Higgins S."/>
            <person name="Loffler F."/>
        </authorList>
    </citation>
    <scope>NUCLEOTIDE SEQUENCE</scope>
</reference>
<evidence type="ECO:0000256" key="6">
    <source>
        <dbReference type="ARBA" id="ARBA00022917"/>
    </source>
</evidence>
<dbReference type="EMBL" id="VSSQ01000016">
    <property type="protein sequence ID" value="MPL62041.1"/>
    <property type="molecule type" value="Genomic_DNA"/>
</dbReference>
<gene>
    <name evidence="11" type="primary">gatB_2</name>
    <name evidence="11" type="ORF">SDC9_07637</name>
</gene>
<evidence type="ECO:0000256" key="1">
    <source>
        <dbReference type="ARBA" id="ARBA00005306"/>
    </source>
</evidence>
<dbReference type="PANTHER" id="PTHR11659">
    <property type="entry name" value="GLUTAMYL-TRNA GLN AMIDOTRANSFERASE SUBUNIT B MITOCHONDRIAL AND PROKARYOTIC PET112-RELATED"/>
    <property type="match status" value="1"/>
</dbReference>
<accession>A0A644T7Z3</accession>
<dbReference type="EC" id="6.3.5.-" evidence="11"/>
<keyword evidence="4" id="KW-0547">Nucleotide-binding</keyword>
<keyword evidence="3 11" id="KW-0436">Ligase</keyword>
<dbReference type="GO" id="GO:0016740">
    <property type="term" value="F:transferase activity"/>
    <property type="evidence" value="ECO:0007669"/>
    <property type="project" value="UniProtKB-KW"/>
</dbReference>
<sequence length="472" mass="53520">MFKYRVFDFIAIIFNLGGITIDMKCGLEIHVQLKTDSKLFCDCPTNYKDASANTNICPVCLNQPGAKPYPTNEKALENALTIALMLNCKIDQNITYFMRKHYDYPDLPSGYQRTSVPIGYEGDLNGVRIREIHMEEDPGQFKPDFGIVDFNRSGIPLVEIVTEPDMHSPEEARQFLKELIRVLNYSECARGEGTMRADVNISLEGGNRAEIKNINSIKGAYKALKFEMVRQKNLIKRGVEVKQETRAFLESQMITVGMRTKEDADDYRFIPDPDLPPIKIKKQQLEEVAESMPEAPHNKVNRFMKQYEIDEETAKTLTSELELANAYEKVAESIDPIFSAMWMRDELKRVLTYNKFEFSESEISPKNIIALLTLLKNKEITTKAGQRIVEKMPKNPKSPNEIAEELGLIGVINKDEVVNAAKKAIDENPIAVEDYKTGKGASLNFLVGQVMKFTRGKADPGETVKILKKLLE</sequence>
<proteinExistence type="inferred from homology"/>
<dbReference type="PROSITE" id="PS01234">
    <property type="entry name" value="GATB"/>
    <property type="match status" value="1"/>
</dbReference>
<dbReference type="GO" id="GO:0005524">
    <property type="term" value="F:ATP binding"/>
    <property type="evidence" value="ECO:0007669"/>
    <property type="project" value="UniProtKB-KW"/>
</dbReference>
<dbReference type="SUPFAM" id="SSF55931">
    <property type="entry name" value="Glutamine synthetase/guanido kinase"/>
    <property type="match status" value="1"/>
</dbReference>
<dbReference type="InterPro" id="IPR004413">
    <property type="entry name" value="GatB"/>
</dbReference>
<dbReference type="GO" id="GO:0070681">
    <property type="term" value="P:glutaminyl-tRNAGln biosynthesis via transamidation"/>
    <property type="evidence" value="ECO:0007669"/>
    <property type="project" value="TreeGrafter"/>
</dbReference>
<dbReference type="PANTHER" id="PTHR11659:SF0">
    <property type="entry name" value="GLUTAMYL-TRNA(GLN) AMIDOTRANSFERASE SUBUNIT B, MITOCHONDRIAL"/>
    <property type="match status" value="1"/>
</dbReference>
<dbReference type="HAMAP" id="MF_00121">
    <property type="entry name" value="GatB"/>
    <property type="match status" value="1"/>
</dbReference>
<comment type="similarity">
    <text evidence="1">Belongs to the GatB/GatE family. GatB subfamily.</text>
</comment>
<comment type="subunit">
    <text evidence="2">Heterotrimer of A, B and C subunits.</text>
</comment>
<dbReference type="InterPro" id="IPR018027">
    <property type="entry name" value="Asn/Gln_amidotransferase"/>
</dbReference>
<dbReference type="InterPro" id="IPR017959">
    <property type="entry name" value="Asn/Gln-tRNA_amidoTrfase_suB/E"/>
</dbReference>
<dbReference type="NCBIfam" id="NF004012">
    <property type="entry name" value="PRK05477.1-2"/>
    <property type="match status" value="1"/>
</dbReference>
<dbReference type="InterPro" id="IPR023168">
    <property type="entry name" value="GatB_Yqey_C_2"/>
</dbReference>
<dbReference type="InterPro" id="IPR017958">
    <property type="entry name" value="Gln-tRNA_amidoTrfase_suB_CS"/>
</dbReference>
<dbReference type="GO" id="GO:0006412">
    <property type="term" value="P:translation"/>
    <property type="evidence" value="ECO:0007669"/>
    <property type="project" value="UniProtKB-KW"/>
</dbReference>
<evidence type="ECO:0000256" key="4">
    <source>
        <dbReference type="ARBA" id="ARBA00022741"/>
    </source>
</evidence>
<name>A0A644T7Z3_9ZZZZ</name>
<dbReference type="NCBIfam" id="TIGR00133">
    <property type="entry name" value="gatB"/>
    <property type="match status" value="1"/>
</dbReference>
<keyword evidence="6" id="KW-0648">Protein biosynthesis</keyword>
<organism evidence="11">
    <name type="scientific">bioreactor metagenome</name>
    <dbReference type="NCBI Taxonomy" id="1076179"/>
    <lineage>
        <taxon>unclassified sequences</taxon>
        <taxon>metagenomes</taxon>
        <taxon>ecological metagenomes</taxon>
    </lineage>
</organism>
<feature type="domain" description="Asn/Gln amidotransferase" evidence="10">
    <location>
        <begin position="325"/>
        <end position="471"/>
    </location>
</feature>
<evidence type="ECO:0000256" key="2">
    <source>
        <dbReference type="ARBA" id="ARBA00011123"/>
    </source>
</evidence>
<dbReference type="SUPFAM" id="SSF89095">
    <property type="entry name" value="GatB/YqeY motif"/>
    <property type="match status" value="1"/>
</dbReference>
<dbReference type="InterPro" id="IPR003789">
    <property type="entry name" value="Asn/Gln_tRNA_amidoTrase-B-like"/>
</dbReference>
<comment type="function">
    <text evidence="7">Allows the formation of correctly charged Asn-tRNA(Asn) or Gln-tRNA(Gln) through the transamidation of misacylated Asp-tRNA(Asn) or Glu-tRNA(Gln) in organisms which lack either or both of asparaginyl-tRNA or glutaminyl-tRNA synthetases. The reaction takes place in the presence of glutamine and ATP through an activated phospho-Asp-tRNA(Asn) or phospho-Glu-tRNA(Gln).</text>
</comment>
<comment type="caution">
    <text evidence="11">The sequence shown here is derived from an EMBL/GenBank/DDBJ whole genome shotgun (WGS) entry which is preliminary data.</text>
</comment>
<dbReference type="Gene3D" id="1.10.10.410">
    <property type="match status" value="1"/>
</dbReference>
<evidence type="ECO:0000313" key="11">
    <source>
        <dbReference type="EMBL" id="MPL62041.1"/>
    </source>
</evidence>
<dbReference type="SMART" id="SM00845">
    <property type="entry name" value="GatB_Yqey"/>
    <property type="match status" value="1"/>
</dbReference>
<keyword evidence="5" id="KW-0067">ATP-binding</keyword>
<comment type="catalytic activity">
    <reaction evidence="9">
        <text>L-glutamyl-tRNA(Gln) + L-glutamine + ATP + H2O = L-glutaminyl-tRNA(Gln) + L-glutamate + ADP + phosphate + H(+)</text>
        <dbReference type="Rhea" id="RHEA:17521"/>
        <dbReference type="Rhea" id="RHEA-COMP:9681"/>
        <dbReference type="Rhea" id="RHEA-COMP:9684"/>
        <dbReference type="ChEBI" id="CHEBI:15377"/>
        <dbReference type="ChEBI" id="CHEBI:15378"/>
        <dbReference type="ChEBI" id="CHEBI:29985"/>
        <dbReference type="ChEBI" id="CHEBI:30616"/>
        <dbReference type="ChEBI" id="CHEBI:43474"/>
        <dbReference type="ChEBI" id="CHEBI:58359"/>
        <dbReference type="ChEBI" id="CHEBI:78520"/>
        <dbReference type="ChEBI" id="CHEBI:78521"/>
        <dbReference type="ChEBI" id="CHEBI:456216"/>
    </reaction>
</comment>
<protein>
    <submittedName>
        <fullName evidence="11">Aspartyl/glutamyl-tRNA(Asn/Gln) amidotransferase subunit B</fullName>
        <ecNumber evidence="11">6.3.5.-</ecNumber>
    </submittedName>
</protein>
<dbReference type="Pfam" id="PF02934">
    <property type="entry name" value="GatB_N"/>
    <property type="match status" value="1"/>
</dbReference>
<comment type="catalytic activity">
    <reaction evidence="8">
        <text>L-aspartyl-tRNA(Asn) + L-glutamine + ATP + H2O = L-asparaginyl-tRNA(Asn) + L-glutamate + ADP + phosphate + 2 H(+)</text>
        <dbReference type="Rhea" id="RHEA:14513"/>
        <dbReference type="Rhea" id="RHEA-COMP:9674"/>
        <dbReference type="Rhea" id="RHEA-COMP:9677"/>
        <dbReference type="ChEBI" id="CHEBI:15377"/>
        <dbReference type="ChEBI" id="CHEBI:15378"/>
        <dbReference type="ChEBI" id="CHEBI:29985"/>
        <dbReference type="ChEBI" id="CHEBI:30616"/>
        <dbReference type="ChEBI" id="CHEBI:43474"/>
        <dbReference type="ChEBI" id="CHEBI:58359"/>
        <dbReference type="ChEBI" id="CHEBI:78515"/>
        <dbReference type="ChEBI" id="CHEBI:78516"/>
        <dbReference type="ChEBI" id="CHEBI:456216"/>
    </reaction>
</comment>
<dbReference type="Gene3D" id="1.10.150.380">
    <property type="entry name" value="GatB domain, N-terminal subdomain"/>
    <property type="match status" value="1"/>
</dbReference>
<dbReference type="FunFam" id="1.10.10.410:FF:000001">
    <property type="entry name" value="Aspartyl/glutamyl-tRNA(Asn/Gln) amidotransferase subunit B"/>
    <property type="match status" value="1"/>
</dbReference>
<evidence type="ECO:0000256" key="7">
    <source>
        <dbReference type="ARBA" id="ARBA00024799"/>
    </source>
</evidence>
<evidence type="ECO:0000256" key="8">
    <source>
        <dbReference type="ARBA" id="ARBA00047380"/>
    </source>
</evidence>